<gene>
    <name evidence="1" type="ORF">RDB_LOCUS17629</name>
</gene>
<organism evidence="1 2">
    <name type="scientific">Rhizoctonia solani</name>
    <dbReference type="NCBI Taxonomy" id="456999"/>
    <lineage>
        <taxon>Eukaryota</taxon>
        <taxon>Fungi</taxon>
        <taxon>Dikarya</taxon>
        <taxon>Basidiomycota</taxon>
        <taxon>Agaricomycotina</taxon>
        <taxon>Agaricomycetes</taxon>
        <taxon>Cantharellales</taxon>
        <taxon>Ceratobasidiaceae</taxon>
        <taxon>Rhizoctonia</taxon>
    </lineage>
</organism>
<name>A0A8H3AGW9_9AGAM</name>
<dbReference type="AlphaFoldDB" id="A0A8H3AGW9"/>
<proteinExistence type="predicted"/>
<evidence type="ECO:0000313" key="2">
    <source>
        <dbReference type="Proteomes" id="UP000663850"/>
    </source>
</evidence>
<dbReference type="Proteomes" id="UP000663850">
    <property type="component" value="Unassembled WGS sequence"/>
</dbReference>
<accession>A0A8H3AGW9</accession>
<comment type="caution">
    <text evidence="1">The sequence shown here is derived from an EMBL/GenBank/DDBJ whole genome shotgun (WGS) entry which is preliminary data.</text>
</comment>
<reference evidence="1" key="1">
    <citation type="submission" date="2021-01" db="EMBL/GenBank/DDBJ databases">
        <authorList>
            <person name="Kaushik A."/>
        </authorList>
    </citation>
    <scope>NUCLEOTIDE SEQUENCE</scope>
    <source>
        <strain evidence="1">Type strain: AG8-Rh-89/</strain>
    </source>
</reference>
<dbReference type="EMBL" id="CAJMWZ010000929">
    <property type="protein sequence ID" value="CAE6428913.1"/>
    <property type="molecule type" value="Genomic_DNA"/>
</dbReference>
<protein>
    <submittedName>
        <fullName evidence="1">Uncharacterized protein</fullName>
    </submittedName>
</protein>
<sequence>MWLWHATQGQPDLPCTTIMFLIDQICSPPELPPYLKNVHDLKSTRGIPEDEEMIGIHAVIRMAQKVVDVPGVGNSALLYQLTEHLFHVQMVKHQSRYLDVVFPENIIYTPPNLPTHISVRLEPITGTPTDGEVIKVQDAIRSYQQFSNGKCL</sequence>
<evidence type="ECO:0000313" key="1">
    <source>
        <dbReference type="EMBL" id="CAE6428913.1"/>
    </source>
</evidence>